<dbReference type="KEGG" id="tva:4761561"/>
<dbReference type="AlphaFoldDB" id="A2EUF6"/>
<dbReference type="VEuPathDB" id="TrichDB:TVAGG3_0317190"/>
<sequence length="284" mass="32768">MFFLISIRHSLNDFTVKLGHNIQSVRYCAEEDMNYTLLSPWHHDFVIALTEYTNETKLSYAQPIGTEHHPYDFTLPAYRFPTGNAEINIELKKDHCVGFSYASILRSSCMSNLIVYVNETFNHHWDTSIRNADECIFFAPPAKHKLFKLDCNMANDKVLIYRDNMVHNQFDDSFEGKAIADYKIAYSSPIIFRLQTMHDSEPGYANITGYSKEPMKNQLNYYGPVVTVKPEDIKVLRIMGVHYYALPILGCAPSALLLTVWIYAFLSIMRKKPQDKTENQTPIP</sequence>
<dbReference type="Proteomes" id="UP000001542">
    <property type="component" value="Unassembled WGS sequence"/>
</dbReference>
<dbReference type="EMBL" id="DS113496">
    <property type="protein sequence ID" value="EAY03715.1"/>
    <property type="molecule type" value="Genomic_DNA"/>
</dbReference>
<protein>
    <submittedName>
        <fullName evidence="2">Uncharacterized protein</fullName>
    </submittedName>
</protein>
<keyword evidence="1" id="KW-0812">Transmembrane</keyword>
<reference evidence="2" key="2">
    <citation type="journal article" date="2007" name="Science">
        <title>Draft genome sequence of the sexually transmitted pathogen Trichomonas vaginalis.</title>
        <authorList>
            <person name="Carlton J.M."/>
            <person name="Hirt R.P."/>
            <person name="Silva J.C."/>
            <person name="Delcher A.L."/>
            <person name="Schatz M."/>
            <person name="Zhao Q."/>
            <person name="Wortman J.R."/>
            <person name="Bidwell S.L."/>
            <person name="Alsmark U.C.M."/>
            <person name="Besteiro S."/>
            <person name="Sicheritz-Ponten T."/>
            <person name="Noel C.J."/>
            <person name="Dacks J.B."/>
            <person name="Foster P.G."/>
            <person name="Simillion C."/>
            <person name="Van de Peer Y."/>
            <person name="Miranda-Saavedra D."/>
            <person name="Barton G.J."/>
            <person name="Westrop G.D."/>
            <person name="Mueller S."/>
            <person name="Dessi D."/>
            <person name="Fiori P.L."/>
            <person name="Ren Q."/>
            <person name="Paulsen I."/>
            <person name="Zhang H."/>
            <person name="Bastida-Corcuera F.D."/>
            <person name="Simoes-Barbosa A."/>
            <person name="Brown M.T."/>
            <person name="Hayes R.D."/>
            <person name="Mukherjee M."/>
            <person name="Okumura C.Y."/>
            <person name="Schneider R."/>
            <person name="Smith A.J."/>
            <person name="Vanacova S."/>
            <person name="Villalvazo M."/>
            <person name="Haas B.J."/>
            <person name="Pertea M."/>
            <person name="Feldblyum T.V."/>
            <person name="Utterback T.R."/>
            <person name="Shu C.L."/>
            <person name="Osoegawa K."/>
            <person name="de Jong P.J."/>
            <person name="Hrdy I."/>
            <person name="Horvathova L."/>
            <person name="Zubacova Z."/>
            <person name="Dolezal P."/>
            <person name="Malik S.B."/>
            <person name="Logsdon J.M. Jr."/>
            <person name="Henze K."/>
            <person name="Gupta A."/>
            <person name="Wang C.C."/>
            <person name="Dunne R.L."/>
            <person name="Upcroft J.A."/>
            <person name="Upcroft P."/>
            <person name="White O."/>
            <person name="Salzberg S.L."/>
            <person name="Tang P."/>
            <person name="Chiu C.-H."/>
            <person name="Lee Y.-S."/>
            <person name="Embley T.M."/>
            <person name="Coombs G.H."/>
            <person name="Mottram J.C."/>
            <person name="Tachezy J."/>
            <person name="Fraser-Liggett C.M."/>
            <person name="Johnson P.J."/>
        </authorList>
    </citation>
    <scope>NUCLEOTIDE SEQUENCE [LARGE SCALE GENOMIC DNA]</scope>
    <source>
        <strain evidence="2">G3</strain>
    </source>
</reference>
<evidence type="ECO:0000256" key="1">
    <source>
        <dbReference type="SAM" id="Phobius"/>
    </source>
</evidence>
<evidence type="ECO:0000313" key="3">
    <source>
        <dbReference type="Proteomes" id="UP000001542"/>
    </source>
</evidence>
<feature type="transmembrane region" description="Helical" evidence="1">
    <location>
        <begin position="243"/>
        <end position="266"/>
    </location>
</feature>
<name>A2EUF6_TRIV3</name>
<evidence type="ECO:0000313" key="2">
    <source>
        <dbReference type="EMBL" id="EAY03715.1"/>
    </source>
</evidence>
<dbReference type="RefSeq" id="XP_001315938.1">
    <property type="nucleotide sequence ID" value="XM_001315903.1"/>
</dbReference>
<proteinExistence type="predicted"/>
<gene>
    <name evidence="2" type="ORF">TVAG_473390</name>
</gene>
<keyword evidence="1" id="KW-0472">Membrane</keyword>
<keyword evidence="1" id="KW-1133">Transmembrane helix</keyword>
<organism evidence="2 3">
    <name type="scientific">Trichomonas vaginalis (strain ATCC PRA-98 / G3)</name>
    <dbReference type="NCBI Taxonomy" id="412133"/>
    <lineage>
        <taxon>Eukaryota</taxon>
        <taxon>Metamonada</taxon>
        <taxon>Parabasalia</taxon>
        <taxon>Trichomonadida</taxon>
        <taxon>Trichomonadidae</taxon>
        <taxon>Trichomonas</taxon>
    </lineage>
</organism>
<dbReference type="InParanoid" id="A2EUF6"/>
<reference evidence="2" key="1">
    <citation type="submission" date="2006-10" db="EMBL/GenBank/DDBJ databases">
        <authorList>
            <person name="Amadeo P."/>
            <person name="Zhao Q."/>
            <person name="Wortman J."/>
            <person name="Fraser-Liggett C."/>
            <person name="Carlton J."/>
        </authorList>
    </citation>
    <scope>NUCLEOTIDE SEQUENCE</scope>
    <source>
        <strain evidence="2">G3</strain>
    </source>
</reference>
<keyword evidence="3" id="KW-1185">Reference proteome</keyword>
<accession>A2EUF6</accession>
<dbReference type="VEuPathDB" id="TrichDB:TVAG_473390"/>